<feature type="domain" description="Protein kinase" evidence="6">
    <location>
        <begin position="6"/>
        <end position="310"/>
    </location>
</feature>
<proteinExistence type="predicted"/>
<feature type="region of interest" description="Disordered" evidence="5">
    <location>
        <begin position="422"/>
        <end position="456"/>
    </location>
</feature>
<keyword evidence="4" id="KW-0067">ATP-binding</keyword>
<sequence length="672" mass="70730">MSQVHYQSLGPMMPGEGSRPFLALALEEGVAPRPVVLVWAPTEVVQDAMQRARLERETERAVVFEHPNILRVHGLTTLDGRLARVTEYADGEPLRQVLDAAATQRLPPAFAALVAADVAMGVHYAHVAGNDDGTPLIHGDLRPETVMVSFHGVCKVSGYGALGVAPRERNGRRVRNRRLYIAPEQLMGGREASSVLTDVFLLGLLLYECLSGRKPFQDSIEPDKAILNRPLPPLPPEIPLPYNEVVRRATAKRSGDRYPSALAFREALVAVSGELPSSTAFAELIAKLIPPDNELRAARKRTIDKGLEALARGELAPITGAAPIIAPEPISVRTQSPITGSAPVVPPARFTGSTPAVAPITGAAPIVAPARLTGPVPVVAPEPVSARTQIPITGTAPIIAPEPVSVSAQIPITGTAATVAPAASAPSEPAPSAAPAAGAEVPAVAAPPPVMPEDRPVRARRSSTPLAVAVGAVLLLSAVGAVWSVRKPPPGSEDMGMDAGEELRFDTPVLLEAAPQSPPDSGVRVAAAPAAPTVPPTPVEIIVNPDVTVSVDGKPMGRSPLTVPLAPGRHMLNFLDEARGLNSARMIDVRSTPDTVTFRIRLGMGSILVHAPSGSKVTLDGQDLGTAPVSEKTLFEGEHHLRVTQNDAVWEKSFVLPGDQRMVFNVDFEAEE</sequence>
<dbReference type="Proteomes" id="UP000028547">
    <property type="component" value="Unassembled WGS sequence"/>
</dbReference>
<dbReference type="GO" id="GO:0005524">
    <property type="term" value="F:ATP binding"/>
    <property type="evidence" value="ECO:0007669"/>
    <property type="project" value="UniProtKB-KW"/>
</dbReference>
<dbReference type="RefSeq" id="WP_043410079.1">
    <property type="nucleotide sequence ID" value="NZ_JPMI01000305.1"/>
</dbReference>
<evidence type="ECO:0000313" key="8">
    <source>
        <dbReference type="Proteomes" id="UP000028547"/>
    </source>
</evidence>
<feature type="compositionally biased region" description="Low complexity" evidence="5">
    <location>
        <begin position="422"/>
        <end position="444"/>
    </location>
</feature>
<evidence type="ECO:0000256" key="1">
    <source>
        <dbReference type="ARBA" id="ARBA00022679"/>
    </source>
</evidence>
<keyword evidence="2" id="KW-0547">Nucleotide-binding</keyword>
<dbReference type="PANTHER" id="PTHR43289">
    <property type="entry name" value="MITOGEN-ACTIVATED PROTEIN KINASE KINASE KINASE 20-RELATED"/>
    <property type="match status" value="1"/>
</dbReference>
<keyword evidence="3" id="KW-0418">Kinase</keyword>
<dbReference type="Pfam" id="PF08308">
    <property type="entry name" value="PEGA"/>
    <property type="match status" value="1"/>
</dbReference>
<dbReference type="SUPFAM" id="SSF56112">
    <property type="entry name" value="Protein kinase-like (PK-like)"/>
    <property type="match status" value="1"/>
</dbReference>
<evidence type="ECO:0000313" key="7">
    <source>
        <dbReference type="EMBL" id="KFA88058.1"/>
    </source>
</evidence>
<evidence type="ECO:0000256" key="2">
    <source>
        <dbReference type="ARBA" id="ARBA00022741"/>
    </source>
</evidence>
<reference evidence="7 8" key="1">
    <citation type="submission" date="2014-07" db="EMBL/GenBank/DDBJ databases">
        <title>Draft Genome Sequence of Gephyronic Acid Producer, Cystobacter violaceus Strain Cb vi76.</title>
        <authorList>
            <person name="Stevens D.C."/>
            <person name="Young J."/>
            <person name="Carmichael R."/>
            <person name="Tan J."/>
            <person name="Taylor R.E."/>
        </authorList>
    </citation>
    <scope>NUCLEOTIDE SEQUENCE [LARGE SCALE GENOMIC DNA]</scope>
    <source>
        <strain evidence="7 8">Cb vi76</strain>
    </source>
</reference>
<keyword evidence="1" id="KW-0808">Transferase</keyword>
<comment type="caution">
    <text evidence="7">The sequence shown here is derived from an EMBL/GenBank/DDBJ whole genome shotgun (WGS) entry which is preliminary data.</text>
</comment>
<evidence type="ECO:0000256" key="5">
    <source>
        <dbReference type="SAM" id="MobiDB-lite"/>
    </source>
</evidence>
<evidence type="ECO:0000256" key="4">
    <source>
        <dbReference type="ARBA" id="ARBA00022840"/>
    </source>
</evidence>
<evidence type="ECO:0000259" key="6">
    <source>
        <dbReference type="PROSITE" id="PS50011"/>
    </source>
</evidence>
<evidence type="ECO:0000256" key="3">
    <source>
        <dbReference type="ARBA" id="ARBA00022777"/>
    </source>
</evidence>
<dbReference type="PROSITE" id="PS50011">
    <property type="entry name" value="PROTEIN_KINASE_DOM"/>
    <property type="match status" value="1"/>
</dbReference>
<dbReference type="AlphaFoldDB" id="A0A084SHX3"/>
<protein>
    <recommendedName>
        <fullName evidence="6">Protein kinase domain-containing protein</fullName>
    </recommendedName>
</protein>
<dbReference type="Gene3D" id="1.10.510.10">
    <property type="entry name" value="Transferase(Phosphotransferase) domain 1"/>
    <property type="match status" value="1"/>
</dbReference>
<dbReference type="PANTHER" id="PTHR43289:SF6">
    <property type="entry name" value="SERINE_THREONINE-PROTEIN KINASE NEKL-3"/>
    <property type="match status" value="1"/>
</dbReference>
<name>A0A084SHX3_9BACT</name>
<dbReference type="GO" id="GO:0004674">
    <property type="term" value="F:protein serine/threonine kinase activity"/>
    <property type="evidence" value="ECO:0007669"/>
    <property type="project" value="TreeGrafter"/>
</dbReference>
<dbReference type="Pfam" id="PF00069">
    <property type="entry name" value="Pkinase"/>
    <property type="match status" value="1"/>
</dbReference>
<dbReference type="InterPro" id="IPR011009">
    <property type="entry name" value="Kinase-like_dom_sf"/>
</dbReference>
<dbReference type="InterPro" id="IPR013229">
    <property type="entry name" value="PEGA"/>
</dbReference>
<accession>A0A084SHX3</accession>
<gene>
    <name evidence="7" type="ORF">Q664_43780</name>
</gene>
<dbReference type="EMBL" id="JPMI01000305">
    <property type="protein sequence ID" value="KFA88058.1"/>
    <property type="molecule type" value="Genomic_DNA"/>
</dbReference>
<organism evidence="7 8">
    <name type="scientific">Archangium violaceum Cb vi76</name>
    <dbReference type="NCBI Taxonomy" id="1406225"/>
    <lineage>
        <taxon>Bacteria</taxon>
        <taxon>Pseudomonadati</taxon>
        <taxon>Myxococcota</taxon>
        <taxon>Myxococcia</taxon>
        <taxon>Myxococcales</taxon>
        <taxon>Cystobacterineae</taxon>
        <taxon>Archangiaceae</taxon>
        <taxon>Archangium</taxon>
    </lineage>
</organism>
<dbReference type="InterPro" id="IPR000719">
    <property type="entry name" value="Prot_kinase_dom"/>
</dbReference>